<reference evidence="2 3" key="1">
    <citation type="submission" date="2024-12" db="EMBL/GenBank/DDBJ databases">
        <title>The unique morphological basis and parallel evolutionary history of personate flowers in Penstemon.</title>
        <authorList>
            <person name="Depatie T.H."/>
            <person name="Wessinger C.A."/>
        </authorList>
    </citation>
    <scope>NUCLEOTIDE SEQUENCE [LARGE SCALE GENOMIC DNA]</scope>
    <source>
        <strain evidence="2">WTNN_2</strain>
        <tissue evidence="2">Leaf</tissue>
    </source>
</reference>
<proteinExistence type="predicted"/>
<feature type="region of interest" description="Disordered" evidence="1">
    <location>
        <begin position="191"/>
        <end position="210"/>
    </location>
</feature>
<comment type="caution">
    <text evidence="2">The sequence shown here is derived from an EMBL/GenBank/DDBJ whole genome shotgun (WGS) entry which is preliminary data.</text>
</comment>
<dbReference type="Proteomes" id="UP001634393">
    <property type="component" value="Unassembled WGS sequence"/>
</dbReference>
<evidence type="ECO:0000313" key="3">
    <source>
        <dbReference type="Proteomes" id="UP001634393"/>
    </source>
</evidence>
<evidence type="ECO:0000256" key="1">
    <source>
        <dbReference type="SAM" id="MobiDB-lite"/>
    </source>
</evidence>
<dbReference type="SUPFAM" id="SSF160104">
    <property type="entry name" value="Acetoacetate decarboxylase-like"/>
    <property type="match status" value="1"/>
</dbReference>
<gene>
    <name evidence="2" type="ORF">ACJIZ3_004643</name>
</gene>
<feature type="compositionally biased region" description="Polar residues" evidence="1">
    <location>
        <begin position="192"/>
        <end position="202"/>
    </location>
</feature>
<dbReference type="EMBL" id="JBJXBP010000007">
    <property type="protein sequence ID" value="KAL3818738.1"/>
    <property type="molecule type" value="Genomic_DNA"/>
</dbReference>
<sequence>MSNVYVPYGRPKRRIEQLHLVTAETARAIIPKQFKLVEAFGLFTTMYIDDSPAGIFDEVIWAARVLVNSDDACIHGRKEFGLPSQVDKFTRRVTALPVTKKNRFLHKIDSPVSRKNGINIQVKEMNLNHTSMDICCINLSPTAPQHDSKKWISPAVKISLPSFSGCTEDNPNLLKYSCQIECRLRRAVTPARVTSENGGSETDSADGDSDNYKRNLSISVMLSKPILALEFNCLEMKLEAPTLVP</sequence>
<name>A0ABD3S2L6_9LAMI</name>
<dbReference type="AlphaFoldDB" id="A0ABD3S2L6"/>
<dbReference type="PANTHER" id="PTHR35467:SF2">
    <property type="entry name" value="PROTEIN NEOXANTHIN-DEFICIENT 1"/>
    <property type="match status" value="1"/>
</dbReference>
<evidence type="ECO:0000313" key="2">
    <source>
        <dbReference type="EMBL" id="KAL3818738.1"/>
    </source>
</evidence>
<accession>A0ABD3S2L6</accession>
<keyword evidence="3" id="KW-1185">Reference proteome</keyword>
<dbReference type="InterPro" id="IPR039343">
    <property type="entry name" value="NDX1-like"/>
</dbReference>
<dbReference type="InterPro" id="IPR023375">
    <property type="entry name" value="ADC_dom_sf"/>
</dbReference>
<organism evidence="2 3">
    <name type="scientific">Penstemon smallii</name>
    <dbReference type="NCBI Taxonomy" id="265156"/>
    <lineage>
        <taxon>Eukaryota</taxon>
        <taxon>Viridiplantae</taxon>
        <taxon>Streptophyta</taxon>
        <taxon>Embryophyta</taxon>
        <taxon>Tracheophyta</taxon>
        <taxon>Spermatophyta</taxon>
        <taxon>Magnoliopsida</taxon>
        <taxon>eudicotyledons</taxon>
        <taxon>Gunneridae</taxon>
        <taxon>Pentapetalae</taxon>
        <taxon>asterids</taxon>
        <taxon>lamiids</taxon>
        <taxon>Lamiales</taxon>
        <taxon>Plantaginaceae</taxon>
        <taxon>Cheloneae</taxon>
        <taxon>Penstemon</taxon>
    </lineage>
</organism>
<protein>
    <submittedName>
        <fullName evidence="2">Uncharacterized protein</fullName>
    </submittedName>
</protein>
<dbReference type="PANTHER" id="PTHR35467">
    <property type="match status" value="1"/>
</dbReference>